<accession>A0A4R3YYG1</accession>
<dbReference type="Proteomes" id="UP000295719">
    <property type="component" value="Unassembled WGS sequence"/>
</dbReference>
<comment type="similarity">
    <text evidence="2">Belongs to the GhoT/OrtT toxin family.</text>
</comment>
<reference evidence="9 10" key="1">
    <citation type="submission" date="2019-03" db="EMBL/GenBank/DDBJ databases">
        <title>Genomic Encyclopedia of Type Strains, Phase IV (KMG-IV): sequencing the most valuable type-strain genomes for metagenomic binning, comparative biology and taxonomic classification.</title>
        <authorList>
            <person name="Goeker M."/>
        </authorList>
    </citation>
    <scope>NUCLEOTIDE SEQUENCE [LARGE SCALE GENOMIC DNA]</scope>
    <source>
        <strain evidence="9 10">DSM 19580</strain>
    </source>
</reference>
<feature type="transmembrane region" description="Helical" evidence="8">
    <location>
        <begin position="38"/>
        <end position="58"/>
    </location>
</feature>
<evidence type="ECO:0000313" key="10">
    <source>
        <dbReference type="Proteomes" id="UP000295719"/>
    </source>
</evidence>
<feature type="transmembrane region" description="Helical" evidence="8">
    <location>
        <begin position="7"/>
        <end position="26"/>
    </location>
</feature>
<evidence type="ECO:0000256" key="2">
    <source>
        <dbReference type="ARBA" id="ARBA00010408"/>
    </source>
</evidence>
<keyword evidence="5 8" id="KW-0812">Transmembrane</keyword>
<dbReference type="RefSeq" id="WP_131865033.1">
    <property type="nucleotide sequence ID" value="NZ_SMCR01000003.1"/>
</dbReference>
<sequence length="59" mass="6635">MSSAWEVIERIYLIGLVVATIVTYLLSHDPSIKVKLFTAKIIGLTWPMSLPVVLLFSLF</sequence>
<keyword evidence="7 8" id="KW-0472">Membrane</keyword>
<keyword evidence="10" id="KW-1185">Reference proteome</keyword>
<protein>
    <submittedName>
        <fullName evidence="9">Uncharacterized protein DUF2566</fullName>
    </submittedName>
</protein>
<gene>
    <name evidence="9" type="ORF">EDC52_103379</name>
</gene>
<organism evidence="9 10">
    <name type="scientific">Biostraticola tofi</name>
    <dbReference type="NCBI Taxonomy" id="466109"/>
    <lineage>
        <taxon>Bacteria</taxon>
        <taxon>Pseudomonadati</taxon>
        <taxon>Pseudomonadota</taxon>
        <taxon>Gammaproteobacteria</taxon>
        <taxon>Enterobacterales</taxon>
        <taxon>Bruguierivoracaceae</taxon>
        <taxon>Biostraticola</taxon>
    </lineage>
</organism>
<dbReference type="GO" id="GO:0005886">
    <property type="term" value="C:plasma membrane"/>
    <property type="evidence" value="ECO:0007669"/>
    <property type="project" value="UniProtKB-SubCell"/>
</dbReference>
<keyword evidence="3" id="KW-1003">Cell membrane</keyword>
<dbReference type="EMBL" id="SMCR01000003">
    <property type="protein sequence ID" value="TCV98287.1"/>
    <property type="molecule type" value="Genomic_DNA"/>
</dbReference>
<name>A0A4R3YYG1_9GAMM</name>
<comment type="subcellular location">
    <subcellularLocation>
        <location evidence="1">Cell inner membrane</location>
        <topology evidence="1">Multi-pass membrane protein</topology>
    </subcellularLocation>
</comment>
<evidence type="ECO:0000256" key="7">
    <source>
        <dbReference type="ARBA" id="ARBA00023136"/>
    </source>
</evidence>
<evidence type="ECO:0000256" key="5">
    <source>
        <dbReference type="ARBA" id="ARBA00022692"/>
    </source>
</evidence>
<evidence type="ECO:0000256" key="1">
    <source>
        <dbReference type="ARBA" id="ARBA00004429"/>
    </source>
</evidence>
<evidence type="ECO:0000256" key="3">
    <source>
        <dbReference type="ARBA" id="ARBA00022475"/>
    </source>
</evidence>
<evidence type="ECO:0000256" key="6">
    <source>
        <dbReference type="ARBA" id="ARBA00022989"/>
    </source>
</evidence>
<dbReference type="OrthoDB" id="6413705at2"/>
<evidence type="ECO:0000313" key="9">
    <source>
        <dbReference type="EMBL" id="TCV98287.1"/>
    </source>
</evidence>
<keyword evidence="6 8" id="KW-1133">Transmembrane helix</keyword>
<comment type="caution">
    <text evidence="9">The sequence shown here is derived from an EMBL/GenBank/DDBJ whole genome shotgun (WGS) entry which is preliminary data.</text>
</comment>
<dbReference type="AlphaFoldDB" id="A0A4R3YYG1"/>
<keyword evidence="4" id="KW-0997">Cell inner membrane</keyword>
<dbReference type="InterPro" id="IPR019689">
    <property type="entry name" value="Toxin_GhoT/OrtT"/>
</dbReference>
<evidence type="ECO:0000256" key="8">
    <source>
        <dbReference type="SAM" id="Phobius"/>
    </source>
</evidence>
<dbReference type="Pfam" id="PF10753">
    <property type="entry name" value="Toxin_GhoT_OrtT"/>
    <property type="match status" value="1"/>
</dbReference>
<evidence type="ECO:0000256" key="4">
    <source>
        <dbReference type="ARBA" id="ARBA00022519"/>
    </source>
</evidence>
<proteinExistence type="inferred from homology"/>